<evidence type="ECO:0000313" key="19">
    <source>
        <dbReference type="EMBL" id="KAF5912391.1"/>
    </source>
</evidence>
<keyword evidence="9" id="KW-0694">RNA-binding</keyword>
<dbReference type="InterPro" id="IPR005304">
    <property type="entry name" value="Rbsml_bgen_MeTrfase_EMG1/NEP1"/>
</dbReference>
<comment type="catalytic activity">
    <reaction evidence="11">
        <text>pseudouridine(1248) in human 18S rRNA + S-adenosyl-L-methionine = N(1)-methylpseudouridine(1248) in human 18S rRNA + S-adenosyl-L-homocysteine + H(+)</text>
        <dbReference type="Rhea" id="RHEA:46712"/>
        <dbReference type="Rhea" id="RHEA-COMP:11638"/>
        <dbReference type="Rhea" id="RHEA-COMP:11639"/>
        <dbReference type="ChEBI" id="CHEBI:15378"/>
        <dbReference type="ChEBI" id="CHEBI:57856"/>
        <dbReference type="ChEBI" id="CHEBI:59789"/>
        <dbReference type="ChEBI" id="CHEBI:65314"/>
        <dbReference type="ChEBI" id="CHEBI:74890"/>
    </reaction>
</comment>
<evidence type="ECO:0000256" key="4">
    <source>
        <dbReference type="ARBA" id="ARBA00022552"/>
    </source>
</evidence>
<name>A0A7J7E9Q1_DICBM</name>
<keyword evidence="3" id="KW-0690">Ribosome biogenesis</keyword>
<evidence type="ECO:0000256" key="7">
    <source>
        <dbReference type="ARBA" id="ARBA00022691"/>
    </source>
</evidence>
<dbReference type="GO" id="GO:0070037">
    <property type="term" value="F:rRNA (pseudouridine) methyltransferase activity"/>
    <property type="evidence" value="ECO:0007669"/>
    <property type="project" value="InterPro"/>
</dbReference>
<evidence type="ECO:0000313" key="20">
    <source>
        <dbReference type="Proteomes" id="UP000551758"/>
    </source>
</evidence>
<evidence type="ECO:0000256" key="3">
    <source>
        <dbReference type="ARBA" id="ARBA00022517"/>
    </source>
</evidence>
<dbReference type="CDD" id="cd18088">
    <property type="entry name" value="Nep1-like"/>
    <property type="match status" value="1"/>
</dbReference>
<comment type="similarity">
    <text evidence="2">Belongs to the class IV-like SAM-binding methyltransferase superfamily. RNA methyltransferase NEP1 family.</text>
</comment>
<dbReference type="EMBL" id="JACDTQ010003814">
    <property type="protein sequence ID" value="KAF5912391.1"/>
    <property type="molecule type" value="Genomic_DNA"/>
</dbReference>
<dbReference type="InterPro" id="IPR029028">
    <property type="entry name" value="Alpha/beta_knot_MTases"/>
</dbReference>
<evidence type="ECO:0000256" key="1">
    <source>
        <dbReference type="ARBA" id="ARBA00004604"/>
    </source>
</evidence>
<evidence type="ECO:0000256" key="13">
    <source>
        <dbReference type="ARBA" id="ARBA00075957"/>
    </source>
</evidence>
<evidence type="ECO:0000256" key="16">
    <source>
        <dbReference type="ARBA" id="ARBA00079565"/>
    </source>
</evidence>
<keyword evidence="7" id="KW-0949">S-adenosyl-L-methionine</keyword>
<dbReference type="Pfam" id="PF03587">
    <property type="entry name" value="EMG1"/>
    <property type="match status" value="1"/>
</dbReference>
<dbReference type="GO" id="GO:0019843">
    <property type="term" value="F:rRNA binding"/>
    <property type="evidence" value="ECO:0007669"/>
    <property type="project" value="UniProtKB-KW"/>
</dbReference>
<reference evidence="19 20" key="1">
    <citation type="journal article" date="2020" name="Mol. Biol. Evol.">
        <title>Interspecific Gene Flow and the Evolution of Specialization in Black and White Rhinoceros.</title>
        <authorList>
            <person name="Moodley Y."/>
            <person name="Westbury M.V."/>
            <person name="Russo I.M."/>
            <person name="Gopalakrishnan S."/>
            <person name="Rakotoarivelo A."/>
            <person name="Olsen R.A."/>
            <person name="Prost S."/>
            <person name="Tunstall T."/>
            <person name="Ryder O.A."/>
            <person name="Dalen L."/>
            <person name="Bruford M.W."/>
        </authorList>
    </citation>
    <scope>NUCLEOTIDE SEQUENCE [LARGE SCALE GENOMIC DNA]</scope>
    <source>
        <strain evidence="19">SBR-YM</strain>
        <tissue evidence="19">Skin</tissue>
    </source>
</reference>
<evidence type="ECO:0000256" key="9">
    <source>
        <dbReference type="ARBA" id="ARBA00022884"/>
    </source>
</evidence>
<evidence type="ECO:0000256" key="15">
    <source>
        <dbReference type="ARBA" id="ARBA00078441"/>
    </source>
</evidence>
<dbReference type="GO" id="GO:0032040">
    <property type="term" value="C:small-subunit processome"/>
    <property type="evidence" value="ECO:0007669"/>
    <property type="project" value="TreeGrafter"/>
</dbReference>
<proteinExistence type="inferred from homology"/>
<evidence type="ECO:0000256" key="11">
    <source>
        <dbReference type="ARBA" id="ARBA00051029"/>
    </source>
</evidence>
<evidence type="ECO:0000256" key="12">
    <source>
        <dbReference type="ARBA" id="ARBA00063756"/>
    </source>
</evidence>
<evidence type="ECO:0000256" key="2">
    <source>
        <dbReference type="ARBA" id="ARBA00008115"/>
    </source>
</evidence>
<comment type="subunit">
    <text evidence="12">Homodimer. Part of the small subunit (SSU) processome, composed of more than 70 proteins and the RNA chaperone small nucleolar RNA (snoRNA) U3.</text>
</comment>
<dbReference type="InterPro" id="IPR029026">
    <property type="entry name" value="tRNA_m1G_MTases_N"/>
</dbReference>
<dbReference type="Gene3D" id="3.40.1280.10">
    <property type="match status" value="1"/>
</dbReference>
<sequence length="261" mass="28613">MAAPRGGLQPRERRDGEPEQGWDAVAPKRPRLGAGSKIGGRRLIVVLEGASLETVKVVGDKKRRISSSNGWDPVGKTYELLNCDKHKSMLLKNGRDPGEVRPDIAHQSLLMLMDSPLNRAGLLQVYIHTQKNVLIEVNPQTRIPRTFDRFCGLMVQLLHKLSVRAADGPQKLLKVIKNPVSDHFPVGCMKVGTSFSTPVVSDVRELVPSSDPIVFVVGAFAHGKVSVEYTEKMVSISNYPLSAALTCAKLTTAFEEVWGVI</sequence>
<accession>A0A7J7E9Q1</accession>
<dbReference type="PANTHER" id="PTHR12636">
    <property type="entry name" value="NEP1/MRA1"/>
    <property type="match status" value="1"/>
</dbReference>
<evidence type="ECO:0000256" key="5">
    <source>
        <dbReference type="ARBA" id="ARBA00022603"/>
    </source>
</evidence>
<dbReference type="Proteomes" id="UP000551758">
    <property type="component" value="Unassembled WGS sequence"/>
</dbReference>
<feature type="region of interest" description="Disordered" evidence="18">
    <location>
        <begin position="1"/>
        <end position="33"/>
    </location>
</feature>
<keyword evidence="10" id="KW-0539">Nucleus</keyword>
<dbReference type="AlphaFoldDB" id="A0A7J7E9Q1"/>
<protein>
    <recommendedName>
        <fullName evidence="15">18S rRNA (pseudouridine(1248)-N1)-methyltransferase</fullName>
    </recommendedName>
    <alternativeName>
        <fullName evidence="17">18S rRNA Psi1248 methyltransferase</fullName>
    </alternativeName>
    <alternativeName>
        <fullName evidence="13">Nucleolar protein EMG1 homolog</fullName>
    </alternativeName>
    <alternativeName>
        <fullName evidence="16">Protein C2f</fullName>
    </alternativeName>
    <alternativeName>
        <fullName evidence="14">Ribosome biogenesis protein NEP1</fullName>
    </alternativeName>
</protein>
<evidence type="ECO:0000256" key="10">
    <source>
        <dbReference type="ARBA" id="ARBA00023242"/>
    </source>
</evidence>
<keyword evidence="8" id="KW-0699">rRNA-binding</keyword>
<evidence type="ECO:0000256" key="17">
    <source>
        <dbReference type="ARBA" id="ARBA00079971"/>
    </source>
</evidence>
<evidence type="ECO:0000256" key="14">
    <source>
        <dbReference type="ARBA" id="ARBA00077532"/>
    </source>
</evidence>
<comment type="caution">
    <text evidence="19">The sequence shown here is derived from an EMBL/GenBank/DDBJ whole genome shotgun (WGS) entry which is preliminary data.</text>
</comment>
<keyword evidence="20" id="KW-1185">Reference proteome</keyword>
<dbReference type="PANTHER" id="PTHR12636:SF5">
    <property type="entry name" value="RIBOSOMAL RNA SMALL SUBUNIT METHYLTRANSFERASE NEP1"/>
    <property type="match status" value="1"/>
</dbReference>
<comment type="subcellular location">
    <subcellularLocation>
        <location evidence="1">Nucleus</location>
        <location evidence="1">Nucleolus</location>
    </subcellularLocation>
</comment>
<keyword evidence="6" id="KW-0808">Transferase</keyword>
<dbReference type="SUPFAM" id="SSF75217">
    <property type="entry name" value="alpha/beta knot"/>
    <property type="match status" value="1"/>
</dbReference>
<organism evidence="19 20">
    <name type="scientific">Diceros bicornis minor</name>
    <name type="common">South-central black rhinoceros</name>
    <dbReference type="NCBI Taxonomy" id="77932"/>
    <lineage>
        <taxon>Eukaryota</taxon>
        <taxon>Metazoa</taxon>
        <taxon>Chordata</taxon>
        <taxon>Craniata</taxon>
        <taxon>Vertebrata</taxon>
        <taxon>Euteleostomi</taxon>
        <taxon>Mammalia</taxon>
        <taxon>Eutheria</taxon>
        <taxon>Laurasiatheria</taxon>
        <taxon>Perissodactyla</taxon>
        <taxon>Rhinocerotidae</taxon>
        <taxon>Diceros</taxon>
    </lineage>
</organism>
<dbReference type="FunFam" id="3.40.1280.10:FF:000003">
    <property type="entry name" value="Ribosomal RNA small subunit methyltransferase"/>
    <property type="match status" value="1"/>
</dbReference>
<keyword evidence="4" id="KW-0698">rRNA processing</keyword>
<evidence type="ECO:0000256" key="18">
    <source>
        <dbReference type="SAM" id="MobiDB-lite"/>
    </source>
</evidence>
<keyword evidence="5" id="KW-0489">Methyltransferase</keyword>
<evidence type="ECO:0000256" key="6">
    <source>
        <dbReference type="ARBA" id="ARBA00022679"/>
    </source>
</evidence>
<dbReference type="GO" id="GO:0070475">
    <property type="term" value="P:rRNA base methylation"/>
    <property type="evidence" value="ECO:0007669"/>
    <property type="project" value="InterPro"/>
</dbReference>
<gene>
    <name evidence="19" type="ORF">HPG69_004061</name>
</gene>
<evidence type="ECO:0000256" key="8">
    <source>
        <dbReference type="ARBA" id="ARBA00022730"/>
    </source>
</evidence>